<dbReference type="InterPro" id="IPR001810">
    <property type="entry name" value="F-box_dom"/>
</dbReference>
<name>A0A8T2SKH4_CERRI</name>
<dbReference type="Gene3D" id="3.80.10.10">
    <property type="entry name" value="Ribonuclease Inhibitor"/>
    <property type="match status" value="1"/>
</dbReference>
<proteinExistence type="predicted"/>
<dbReference type="SUPFAM" id="SSF52047">
    <property type="entry name" value="RNI-like"/>
    <property type="match status" value="1"/>
</dbReference>
<dbReference type="AlphaFoldDB" id="A0A8T2SKH4"/>
<dbReference type="InterPro" id="IPR032675">
    <property type="entry name" value="LRR_dom_sf"/>
</dbReference>
<dbReference type="InterPro" id="IPR036047">
    <property type="entry name" value="F-box-like_dom_sf"/>
</dbReference>
<comment type="caution">
    <text evidence="2">The sequence shown here is derived from an EMBL/GenBank/DDBJ whole genome shotgun (WGS) entry which is preliminary data.</text>
</comment>
<dbReference type="Pfam" id="PF00646">
    <property type="entry name" value="F-box"/>
    <property type="match status" value="1"/>
</dbReference>
<evidence type="ECO:0000313" key="2">
    <source>
        <dbReference type="EMBL" id="KAH7352001.1"/>
    </source>
</evidence>
<reference evidence="2" key="1">
    <citation type="submission" date="2021-08" db="EMBL/GenBank/DDBJ databases">
        <title>WGS assembly of Ceratopteris richardii.</title>
        <authorList>
            <person name="Marchant D.B."/>
            <person name="Chen G."/>
            <person name="Jenkins J."/>
            <person name="Shu S."/>
            <person name="Leebens-Mack J."/>
            <person name="Grimwood J."/>
            <person name="Schmutz J."/>
            <person name="Soltis P."/>
            <person name="Soltis D."/>
            <person name="Chen Z.-H."/>
        </authorList>
    </citation>
    <scope>NUCLEOTIDE SEQUENCE</scope>
    <source>
        <strain evidence="2">Whitten #5841</strain>
        <tissue evidence="2">Leaf</tissue>
    </source>
</reference>
<feature type="domain" description="F-box" evidence="1">
    <location>
        <begin position="57"/>
        <end position="97"/>
    </location>
</feature>
<dbReference type="GO" id="GO:0005737">
    <property type="term" value="C:cytoplasm"/>
    <property type="evidence" value="ECO:0007669"/>
    <property type="project" value="UniProtKB-ARBA"/>
</dbReference>
<sequence>MGHGASSLSCFSLHHVSQAEKREEELSEFDLEPALHNFLDMNLSSLYISPTDFTATLPDECLNTVFQKLSTGDRNRCSLVCKSWHAVEAQGRQCLALIANAEIMSYLPSIFTRFDHISKLALRGDRKVEGISDDALFLIGRYCTNLSKLKIKACKQITDEGIDLFVRVSGGTLRKLSCVSCNFGSRGINSIVEHCSVLEDLTIKRLRGMVDGPSDFIGPGQGTIRRLCLKELSKAQLFGPLIAGSKNLHTLMICRNSGNWDKLLDIITEHVQGLVELHIEKLQISDRGLQAVSRCSHLEVLYVVRTRDCTNIGLSAIAEGCKKLRKLHVDGWSPDFTGDEGLAALAMKCRELQEVVLIGINATTVSLDLLASNCLNLERLAICNTESVGDVELSCIAAKCGALRKLCIRGCAISDQGMRVLAHGCPQLMKVKVKKCKGITWQSAAWLQRHRPPLVLSLDCEVPEISSTPRVAEVVSDDASNVTSIPPTPRSPLAAMKLALAAGGSFVACNRRWRASSQGS</sequence>
<dbReference type="SMART" id="SM00367">
    <property type="entry name" value="LRR_CC"/>
    <property type="match status" value="6"/>
</dbReference>
<dbReference type="CDD" id="cd22159">
    <property type="entry name" value="F-box_AtTIR1-like"/>
    <property type="match status" value="1"/>
</dbReference>
<protein>
    <recommendedName>
        <fullName evidence="1">F-box domain-containing protein</fullName>
    </recommendedName>
</protein>
<dbReference type="InterPro" id="IPR057207">
    <property type="entry name" value="FBXL15_LRR"/>
</dbReference>
<dbReference type="FunFam" id="1.20.1280.50:FF:000005">
    <property type="entry name" value="F-box/LRR-repeat protein 3 isoform X1"/>
    <property type="match status" value="1"/>
</dbReference>
<dbReference type="Proteomes" id="UP000825935">
    <property type="component" value="Chromosome 19"/>
</dbReference>
<dbReference type="OrthoDB" id="423607at2759"/>
<organism evidence="2 3">
    <name type="scientific">Ceratopteris richardii</name>
    <name type="common">Triangle waterfern</name>
    <dbReference type="NCBI Taxonomy" id="49495"/>
    <lineage>
        <taxon>Eukaryota</taxon>
        <taxon>Viridiplantae</taxon>
        <taxon>Streptophyta</taxon>
        <taxon>Embryophyta</taxon>
        <taxon>Tracheophyta</taxon>
        <taxon>Polypodiopsida</taxon>
        <taxon>Polypodiidae</taxon>
        <taxon>Polypodiales</taxon>
        <taxon>Pteridineae</taxon>
        <taxon>Pteridaceae</taxon>
        <taxon>Parkerioideae</taxon>
        <taxon>Ceratopteris</taxon>
    </lineage>
</organism>
<dbReference type="FunFam" id="3.80.10.10:FF:000449">
    <property type="entry name" value="F-box protein SKIP2"/>
    <property type="match status" value="1"/>
</dbReference>
<dbReference type="InterPro" id="IPR006553">
    <property type="entry name" value="Leu-rich_rpt_Cys-con_subtyp"/>
</dbReference>
<dbReference type="EMBL" id="CM035424">
    <property type="protein sequence ID" value="KAH7352001.1"/>
    <property type="molecule type" value="Genomic_DNA"/>
</dbReference>
<dbReference type="SUPFAM" id="SSF81383">
    <property type="entry name" value="F-box domain"/>
    <property type="match status" value="1"/>
</dbReference>
<dbReference type="OMA" id="ETVHVDR"/>
<gene>
    <name evidence="2" type="ORF">KP509_19G024600</name>
</gene>
<dbReference type="Gene3D" id="1.20.1280.50">
    <property type="match status" value="1"/>
</dbReference>
<dbReference type="Pfam" id="PF25372">
    <property type="entry name" value="DUF7885"/>
    <property type="match status" value="1"/>
</dbReference>
<evidence type="ECO:0000313" key="3">
    <source>
        <dbReference type="Proteomes" id="UP000825935"/>
    </source>
</evidence>
<dbReference type="SMART" id="SM00256">
    <property type="entry name" value="FBOX"/>
    <property type="match status" value="1"/>
</dbReference>
<dbReference type="GO" id="GO:0031146">
    <property type="term" value="P:SCF-dependent proteasomal ubiquitin-dependent protein catabolic process"/>
    <property type="evidence" value="ECO:0007669"/>
    <property type="project" value="TreeGrafter"/>
</dbReference>
<evidence type="ECO:0000259" key="1">
    <source>
        <dbReference type="SMART" id="SM00256"/>
    </source>
</evidence>
<dbReference type="GO" id="GO:0019005">
    <property type="term" value="C:SCF ubiquitin ligase complex"/>
    <property type="evidence" value="ECO:0007669"/>
    <property type="project" value="TreeGrafter"/>
</dbReference>
<keyword evidence="3" id="KW-1185">Reference proteome</keyword>
<dbReference type="PANTHER" id="PTHR13318">
    <property type="entry name" value="PARTNER OF PAIRED, ISOFORM B-RELATED"/>
    <property type="match status" value="1"/>
</dbReference>
<dbReference type="PANTHER" id="PTHR13318:SF92">
    <property type="entry name" value="F-BOX_LRR-REPEAT PROTEIN 8-RELATED"/>
    <property type="match status" value="1"/>
</dbReference>
<accession>A0A8T2SKH4</accession>